<comment type="caution">
    <text evidence="1">The sequence shown here is derived from an EMBL/GenBank/DDBJ whole genome shotgun (WGS) entry which is preliminary data.</text>
</comment>
<sequence length="341" mass="38510">MPEQVVEETRLLQVGYALPTRKIESFMIPQFINYAKQQNVHFIPIDISQPLTNQGHFDIIIHKLYTHQWNQNLHHFTTTTTNHHPNTTTVIIDPPSAIHRLHNRITMLQPISQLAIPQLTTPTQQLVHHPISSLKLDFSFPVIVKPLLVDGSSNSHDMSLVFNDEGLTKALTKGLELEPPPMVVQQFVNHGGVMFKVYVAGEYVKCVKRSSLPDVLEEMVEKMGLECGGVMKFSQISSGVTTLMAAAAGDEVVEMPAPEFVVAVAEGLRVELGLRLFNFDMIRDEKGDGYLVIDINYFPGYEKLEGFEMVMTEFFLNVKESENQKKMMTTMVDDESQVLKE</sequence>
<dbReference type="Proteomes" id="UP001055879">
    <property type="component" value="Linkage Group LG06"/>
</dbReference>
<reference evidence="2" key="1">
    <citation type="journal article" date="2022" name="Mol. Ecol. Resour.">
        <title>The genomes of chicory, endive, great burdock and yacon provide insights into Asteraceae palaeo-polyploidization history and plant inulin production.</title>
        <authorList>
            <person name="Fan W."/>
            <person name="Wang S."/>
            <person name="Wang H."/>
            <person name="Wang A."/>
            <person name="Jiang F."/>
            <person name="Liu H."/>
            <person name="Zhao H."/>
            <person name="Xu D."/>
            <person name="Zhang Y."/>
        </authorList>
    </citation>
    <scope>NUCLEOTIDE SEQUENCE [LARGE SCALE GENOMIC DNA]</scope>
    <source>
        <strain evidence="2">cv. Niubang</strain>
    </source>
</reference>
<dbReference type="EMBL" id="CM042052">
    <property type="protein sequence ID" value="KAI3719633.1"/>
    <property type="molecule type" value="Genomic_DNA"/>
</dbReference>
<gene>
    <name evidence="1" type="ORF">L6452_20535</name>
</gene>
<proteinExistence type="predicted"/>
<accession>A0ACB9BCG7</accession>
<keyword evidence="2" id="KW-1185">Reference proteome</keyword>
<evidence type="ECO:0000313" key="1">
    <source>
        <dbReference type="EMBL" id="KAI3719633.1"/>
    </source>
</evidence>
<organism evidence="1 2">
    <name type="scientific">Arctium lappa</name>
    <name type="common">Greater burdock</name>
    <name type="synonym">Lappa major</name>
    <dbReference type="NCBI Taxonomy" id="4217"/>
    <lineage>
        <taxon>Eukaryota</taxon>
        <taxon>Viridiplantae</taxon>
        <taxon>Streptophyta</taxon>
        <taxon>Embryophyta</taxon>
        <taxon>Tracheophyta</taxon>
        <taxon>Spermatophyta</taxon>
        <taxon>Magnoliopsida</taxon>
        <taxon>eudicotyledons</taxon>
        <taxon>Gunneridae</taxon>
        <taxon>Pentapetalae</taxon>
        <taxon>asterids</taxon>
        <taxon>campanulids</taxon>
        <taxon>Asterales</taxon>
        <taxon>Asteraceae</taxon>
        <taxon>Carduoideae</taxon>
        <taxon>Cardueae</taxon>
        <taxon>Arctiinae</taxon>
        <taxon>Arctium</taxon>
    </lineage>
</organism>
<reference evidence="1 2" key="2">
    <citation type="journal article" date="2022" name="Mol. Ecol. Resour.">
        <title>The genomes of chicory, endive, great burdock and yacon provide insights into Asteraceae paleo-polyploidization history and plant inulin production.</title>
        <authorList>
            <person name="Fan W."/>
            <person name="Wang S."/>
            <person name="Wang H."/>
            <person name="Wang A."/>
            <person name="Jiang F."/>
            <person name="Liu H."/>
            <person name="Zhao H."/>
            <person name="Xu D."/>
            <person name="Zhang Y."/>
        </authorList>
    </citation>
    <scope>NUCLEOTIDE SEQUENCE [LARGE SCALE GENOMIC DNA]</scope>
    <source>
        <strain evidence="2">cv. Niubang</strain>
    </source>
</reference>
<evidence type="ECO:0000313" key="2">
    <source>
        <dbReference type="Proteomes" id="UP001055879"/>
    </source>
</evidence>
<name>A0ACB9BCG7_ARCLA</name>
<protein>
    <submittedName>
        <fullName evidence="1">Uncharacterized protein</fullName>
    </submittedName>
</protein>